<evidence type="ECO:0000256" key="1">
    <source>
        <dbReference type="ARBA" id="ARBA00008005"/>
    </source>
</evidence>
<feature type="domain" description="Tail sheath protein C-terminal" evidence="3">
    <location>
        <begin position="544"/>
        <end position="649"/>
    </location>
</feature>
<dbReference type="EMBL" id="JBHSOD010000004">
    <property type="protein sequence ID" value="MFC5884496.1"/>
    <property type="molecule type" value="Genomic_DNA"/>
</dbReference>
<name>A0ABW1ETV0_9ACTN</name>
<organism evidence="4 5">
    <name type="scientific">Kitasatospora aburaviensis</name>
    <dbReference type="NCBI Taxonomy" id="67265"/>
    <lineage>
        <taxon>Bacteria</taxon>
        <taxon>Bacillati</taxon>
        <taxon>Actinomycetota</taxon>
        <taxon>Actinomycetes</taxon>
        <taxon>Kitasatosporales</taxon>
        <taxon>Streptomycetaceae</taxon>
        <taxon>Kitasatospora</taxon>
    </lineage>
</organism>
<evidence type="ECO:0000259" key="2">
    <source>
        <dbReference type="Pfam" id="PF04984"/>
    </source>
</evidence>
<comment type="similarity">
    <text evidence="1">Belongs to the myoviridae tail sheath protein family.</text>
</comment>
<dbReference type="Gene3D" id="3.40.50.11780">
    <property type="match status" value="2"/>
</dbReference>
<dbReference type="Pfam" id="PF17482">
    <property type="entry name" value="Phage_sheath_1C"/>
    <property type="match status" value="1"/>
</dbReference>
<dbReference type="InterPro" id="IPR020287">
    <property type="entry name" value="Tail_sheath_C"/>
</dbReference>
<comment type="caution">
    <text evidence="4">The sequence shown here is derived from an EMBL/GenBank/DDBJ whole genome shotgun (WGS) entry which is preliminary data.</text>
</comment>
<dbReference type="Pfam" id="PF04984">
    <property type="entry name" value="Phage_sheath_1"/>
    <property type="match status" value="1"/>
</dbReference>
<dbReference type="PANTHER" id="PTHR35861">
    <property type="match status" value="1"/>
</dbReference>
<dbReference type="InterPro" id="IPR035089">
    <property type="entry name" value="Phage_sheath_subtilisin"/>
</dbReference>
<feature type="domain" description="Tail sheath protein subtilisin-like" evidence="2">
    <location>
        <begin position="374"/>
        <end position="542"/>
    </location>
</feature>
<proteinExistence type="inferred from homology"/>
<dbReference type="PANTHER" id="PTHR35861:SF1">
    <property type="entry name" value="PHAGE TAIL SHEATH PROTEIN"/>
    <property type="match status" value="1"/>
</dbReference>
<accession>A0ABW1ETV0</accession>
<dbReference type="Proteomes" id="UP001596067">
    <property type="component" value="Unassembled WGS sequence"/>
</dbReference>
<evidence type="ECO:0000259" key="3">
    <source>
        <dbReference type="Pfam" id="PF17482"/>
    </source>
</evidence>
<gene>
    <name evidence="4" type="ORF">ACFP0N_05765</name>
</gene>
<evidence type="ECO:0000313" key="4">
    <source>
        <dbReference type="EMBL" id="MFC5884496.1"/>
    </source>
</evidence>
<protein>
    <submittedName>
        <fullName evidence="4">Phage tail sheath family protein</fullName>
    </submittedName>
</protein>
<evidence type="ECO:0000313" key="5">
    <source>
        <dbReference type="Proteomes" id="UP001596067"/>
    </source>
</evidence>
<dbReference type="RefSeq" id="WP_313762601.1">
    <property type="nucleotide sequence ID" value="NZ_BAAAVH010000110.1"/>
</dbReference>
<dbReference type="InterPro" id="IPR052042">
    <property type="entry name" value="Tail_sheath_structural"/>
</dbReference>
<keyword evidence="5" id="KW-1185">Reference proteome</keyword>
<reference evidence="5" key="1">
    <citation type="journal article" date="2019" name="Int. J. Syst. Evol. Microbiol.">
        <title>The Global Catalogue of Microorganisms (GCM) 10K type strain sequencing project: providing services to taxonomists for standard genome sequencing and annotation.</title>
        <authorList>
            <consortium name="The Broad Institute Genomics Platform"/>
            <consortium name="The Broad Institute Genome Sequencing Center for Infectious Disease"/>
            <person name="Wu L."/>
            <person name="Ma J."/>
        </authorList>
    </citation>
    <scope>NUCLEOTIDE SEQUENCE [LARGE SCALE GENOMIC DNA]</scope>
    <source>
        <strain evidence="5">CGMCC 4.1469</strain>
    </source>
</reference>
<sequence length="657" mass="68884">MPELLHPGVYVLEAPSAVKPIEGVSTSTAGFVGVADKGPVPGFVMPFGEPPQPPLVTSFAEFTRLFGGFRTDSYLAYAVQAFFDNGGRRAYIVRVVTDGEPDEGYGPGTGNARLAGVGLLDREERTSPTLAVVARSPGAWANTVALAVTESTTDPQNLFRLTVYDAGLPVESFDGLGMDPAGERFVDTTVNGASQYVYVKSVVPDGVSFADARPAATATSNLLTFTAEDGTALFTASAHVSLGQPLSVRTVGSATDDPPTFSLQVLRDDRVVESHENLSMDPALGNFVERKVNAASRHLVVRAADPAVAGPGSRPADATAAFTQPAFPAGIAFPGGAVSAGAGSDGRVPAPGDSHFVGRADRGSGLHAFDGVTDVNIIAIPGSGNDLTVSAGMAYCRNRPLQDAFFVADVGVLTPADARVPGARPDVGDRTEARDFVRALSTPSDYGAAYYPWLRVSDPIGKGRNPTIAVPPSGAVAGLYARIDNSRGVFKAPAGTEAGLAGAIGLCDDLQDADQDVLNPVGLNALRRFPGYGIVAWGARTSATDAAWRYIPVRRTAIFLRASIHRGIQWAVFEPNDEPLWSQLRLNVRAFMLTQFRAGAFQGATPAEAFFVACDATTTTQQDIDNGVVNLHVGFAPLKPAEFVVFTLSQKVDQSAV</sequence>